<dbReference type="InterPro" id="IPR009959">
    <property type="entry name" value="Cyclase_SnoaL-like"/>
</dbReference>
<gene>
    <name evidence="1" type="ORF">Asera_50950</name>
</gene>
<dbReference type="AlphaFoldDB" id="A0A810L6X5"/>
<dbReference type="RefSeq" id="WP_030446378.1">
    <property type="nucleotide sequence ID" value="NZ_AP023354.1"/>
</dbReference>
<protein>
    <recommendedName>
        <fullName evidence="3">SnoaL-like polyketide cyclase</fullName>
    </recommendedName>
</protein>
<evidence type="ECO:0000313" key="2">
    <source>
        <dbReference type="Proteomes" id="UP000680750"/>
    </source>
</evidence>
<dbReference type="OrthoDB" id="4543541at2"/>
<dbReference type="GO" id="GO:0030638">
    <property type="term" value="P:polyketide metabolic process"/>
    <property type="evidence" value="ECO:0007669"/>
    <property type="project" value="InterPro"/>
</dbReference>
<dbReference type="InterPro" id="IPR032710">
    <property type="entry name" value="NTF2-like_dom_sf"/>
</dbReference>
<name>A0A810L6X5_9ACTN</name>
<reference evidence="1" key="1">
    <citation type="submission" date="2020-08" db="EMBL/GenBank/DDBJ databases">
        <title>Whole genome shotgun sequence of Actinocatenispora sera NBRC 101916.</title>
        <authorList>
            <person name="Komaki H."/>
            <person name="Tamura T."/>
        </authorList>
    </citation>
    <scope>NUCLEOTIDE SEQUENCE</scope>
    <source>
        <strain evidence="1">NBRC 101916</strain>
    </source>
</reference>
<evidence type="ECO:0008006" key="3">
    <source>
        <dbReference type="Google" id="ProtNLM"/>
    </source>
</evidence>
<dbReference type="Proteomes" id="UP000680750">
    <property type="component" value="Chromosome"/>
</dbReference>
<proteinExistence type="predicted"/>
<evidence type="ECO:0000313" key="1">
    <source>
        <dbReference type="EMBL" id="BCJ30987.1"/>
    </source>
</evidence>
<dbReference type="KEGG" id="aser:Asera_50950"/>
<dbReference type="SUPFAM" id="SSF54427">
    <property type="entry name" value="NTF2-like"/>
    <property type="match status" value="1"/>
</dbReference>
<dbReference type="EMBL" id="AP023354">
    <property type="protein sequence ID" value="BCJ30987.1"/>
    <property type="molecule type" value="Genomic_DNA"/>
</dbReference>
<organism evidence="1 2">
    <name type="scientific">Actinocatenispora sera</name>
    <dbReference type="NCBI Taxonomy" id="390989"/>
    <lineage>
        <taxon>Bacteria</taxon>
        <taxon>Bacillati</taxon>
        <taxon>Actinomycetota</taxon>
        <taxon>Actinomycetes</taxon>
        <taxon>Micromonosporales</taxon>
        <taxon>Micromonosporaceae</taxon>
        <taxon>Actinocatenispora</taxon>
    </lineage>
</organism>
<accession>A0A810L6X5</accession>
<dbReference type="Gene3D" id="3.10.450.50">
    <property type="match status" value="1"/>
</dbReference>
<dbReference type="Pfam" id="PF07366">
    <property type="entry name" value="SnoaL"/>
    <property type="match status" value="1"/>
</dbReference>
<sequence length="236" mass="25133">MTSTEQLARRFVETINERDFDALDALLSPDLVAPPLVVDAPAESFRTGLEMAVASFPDVRLDLDDLLVAGDRAALLLRISATNTGPYRRGAATGQRASWPAVFVLRFAGGQLTELGGVSERFGCLQQFGLIGSDDEIAAAAPDDPNAGRYLVVDSVALDAAADPDRALELLRHRRTGPAGARVYTARHVDDPRRLIRYAHLAGSREQVSARVAAAGPAATGTSIATYRVVAIDDLP</sequence>
<keyword evidence="2" id="KW-1185">Reference proteome</keyword>